<dbReference type="AlphaFoldDB" id="A0AAD8B6M1"/>
<protein>
    <submittedName>
        <fullName evidence="1">Uncharacterized protein</fullName>
    </submittedName>
</protein>
<dbReference type="Proteomes" id="UP001233172">
    <property type="component" value="Unassembled WGS sequence"/>
</dbReference>
<proteinExistence type="predicted"/>
<reference evidence="1" key="1">
    <citation type="journal article" date="2023" name="PLoS Negl. Trop. Dis.">
        <title>A genome sequence for Biomphalaria pfeifferi, the major vector snail for the human-infecting parasite Schistosoma mansoni.</title>
        <authorList>
            <person name="Bu L."/>
            <person name="Lu L."/>
            <person name="Laidemitt M.R."/>
            <person name="Zhang S.M."/>
            <person name="Mutuku M."/>
            <person name="Mkoji G."/>
            <person name="Steinauer M."/>
            <person name="Loker E.S."/>
        </authorList>
    </citation>
    <scope>NUCLEOTIDE SEQUENCE</scope>
    <source>
        <strain evidence="1">KasaAsao</strain>
    </source>
</reference>
<accession>A0AAD8B6M1</accession>
<evidence type="ECO:0000313" key="1">
    <source>
        <dbReference type="EMBL" id="KAK0049000.1"/>
    </source>
</evidence>
<gene>
    <name evidence="1" type="ORF">Bpfe_021585</name>
</gene>
<name>A0AAD8B6M1_BIOPF</name>
<organism evidence="1 2">
    <name type="scientific">Biomphalaria pfeifferi</name>
    <name type="common">Bloodfluke planorb</name>
    <name type="synonym">Freshwater snail</name>
    <dbReference type="NCBI Taxonomy" id="112525"/>
    <lineage>
        <taxon>Eukaryota</taxon>
        <taxon>Metazoa</taxon>
        <taxon>Spiralia</taxon>
        <taxon>Lophotrochozoa</taxon>
        <taxon>Mollusca</taxon>
        <taxon>Gastropoda</taxon>
        <taxon>Heterobranchia</taxon>
        <taxon>Euthyneura</taxon>
        <taxon>Panpulmonata</taxon>
        <taxon>Hygrophila</taxon>
        <taxon>Lymnaeoidea</taxon>
        <taxon>Planorbidae</taxon>
        <taxon>Biomphalaria</taxon>
    </lineage>
</organism>
<evidence type="ECO:0000313" key="2">
    <source>
        <dbReference type="Proteomes" id="UP001233172"/>
    </source>
</evidence>
<keyword evidence="2" id="KW-1185">Reference proteome</keyword>
<dbReference type="EMBL" id="JASAOG010000131">
    <property type="protein sequence ID" value="KAK0049000.1"/>
    <property type="molecule type" value="Genomic_DNA"/>
</dbReference>
<sequence>MTHKHLSIEINMVRPDERSLHKAFIIQRKFINAVPSTIIGPSSASPVKPLVIAAWNTASTRSVEDSQNRVKLTLSFSPSFTNTVMLIRLDSMPRAVIKLEATTPNQKAK</sequence>
<comment type="caution">
    <text evidence="1">The sequence shown here is derived from an EMBL/GenBank/DDBJ whole genome shotgun (WGS) entry which is preliminary data.</text>
</comment>
<reference evidence="1" key="2">
    <citation type="submission" date="2023-04" db="EMBL/GenBank/DDBJ databases">
        <authorList>
            <person name="Bu L."/>
            <person name="Lu L."/>
            <person name="Laidemitt M.R."/>
            <person name="Zhang S.M."/>
            <person name="Mutuku M."/>
            <person name="Mkoji G."/>
            <person name="Steinauer M."/>
            <person name="Loker E.S."/>
        </authorList>
    </citation>
    <scope>NUCLEOTIDE SEQUENCE</scope>
    <source>
        <strain evidence="1">KasaAsao</strain>
        <tissue evidence="1">Whole Snail</tissue>
    </source>
</reference>